<dbReference type="EMBL" id="BAAAYG010000005">
    <property type="protein sequence ID" value="GAA3284754.1"/>
    <property type="molecule type" value="Genomic_DNA"/>
</dbReference>
<name>A0ABP6REM1_9MICC</name>
<feature type="compositionally biased region" description="Low complexity" evidence="2">
    <location>
        <begin position="37"/>
        <end position="46"/>
    </location>
</feature>
<evidence type="ECO:0008006" key="6">
    <source>
        <dbReference type="Google" id="ProtNLM"/>
    </source>
</evidence>
<reference evidence="5" key="1">
    <citation type="journal article" date="2019" name="Int. J. Syst. Evol. Microbiol.">
        <title>The Global Catalogue of Microorganisms (GCM) 10K type strain sequencing project: providing services to taxonomists for standard genome sequencing and annotation.</title>
        <authorList>
            <consortium name="The Broad Institute Genomics Platform"/>
            <consortium name="The Broad Institute Genome Sequencing Center for Infectious Disease"/>
            <person name="Wu L."/>
            <person name="Ma J."/>
        </authorList>
    </citation>
    <scope>NUCLEOTIDE SEQUENCE [LARGE SCALE GENOMIC DNA]</scope>
    <source>
        <strain evidence="5">JCM 11483</strain>
    </source>
</reference>
<evidence type="ECO:0000313" key="4">
    <source>
        <dbReference type="EMBL" id="GAA3284754.1"/>
    </source>
</evidence>
<feature type="coiled-coil region" evidence="1">
    <location>
        <begin position="102"/>
        <end position="129"/>
    </location>
</feature>
<dbReference type="RefSeq" id="WP_344720018.1">
    <property type="nucleotide sequence ID" value="NZ_BAAAYG010000005.1"/>
</dbReference>
<accession>A0ABP6REM1</accession>
<feature type="transmembrane region" description="Helical" evidence="3">
    <location>
        <begin position="77"/>
        <end position="96"/>
    </location>
</feature>
<feature type="region of interest" description="Disordered" evidence="2">
    <location>
        <begin position="1"/>
        <end position="71"/>
    </location>
</feature>
<keyword evidence="1" id="KW-0175">Coiled coil</keyword>
<keyword evidence="3" id="KW-0812">Transmembrane</keyword>
<protein>
    <recommendedName>
        <fullName evidence="6">Cell division protein FtsB</fullName>
    </recommendedName>
</protein>
<keyword evidence="5" id="KW-1185">Reference proteome</keyword>
<comment type="caution">
    <text evidence="4">The sequence shown here is derived from an EMBL/GenBank/DDBJ whole genome shotgun (WGS) entry which is preliminary data.</text>
</comment>
<keyword evidence="3" id="KW-0472">Membrane</keyword>
<dbReference type="InterPro" id="IPR007060">
    <property type="entry name" value="FtsL/DivIC"/>
</dbReference>
<dbReference type="Proteomes" id="UP001501736">
    <property type="component" value="Unassembled WGS sequence"/>
</dbReference>
<keyword evidence="3" id="KW-1133">Transmembrane helix</keyword>
<evidence type="ECO:0000313" key="5">
    <source>
        <dbReference type="Proteomes" id="UP001501736"/>
    </source>
</evidence>
<evidence type="ECO:0000256" key="2">
    <source>
        <dbReference type="SAM" id="MobiDB-lite"/>
    </source>
</evidence>
<feature type="compositionally biased region" description="Basic and acidic residues" evidence="2">
    <location>
        <begin position="1"/>
        <end position="18"/>
    </location>
</feature>
<sequence length="198" mass="21584">MAARQDRAARRLAEREQVSGEIRMPARAAARRGGRTGSSRPAASGRTETPAGGSADGTGSGGRSPVSARARVPERTISGRMIVLTVVALVVLSFLVPTVRTYVQQRAELGELESEISAAQQEQDELQDQIARWDDPEYIRQQARERVDLVMPGEKRYHVVGDLDAQDEDGATPADGEVRHDLPWAEALWDSLVRSAVD</sequence>
<organism evidence="4 5">
    <name type="scientific">Nesterenkonia halobia</name>
    <dbReference type="NCBI Taxonomy" id="37922"/>
    <lineage>
        <taxon>Bacteria</taxon>
        <taxon>Bacillati</taxon>
        <taxon>Actinomycetota</taxon>
        <taxon>Actinomycetes</taxon>
        <taxon>Micrococcales</taxon>
        <taxon>Micrococcaceae</taxon>
        <taxon>Nesterenkonia</taxon>
    </lineage>
</organism>
<proteinExistence type="predicted"/>
<dbReference type="Pfam" id="PF04977">
    <property type="entry name" value="DivIC"/>
    <property type="match status" value="1"/>
</dbReference>
<gene>
    <name evidence="4" type="ORF">GCM10020260_15970</name>
</gene>
<evidence type="ECO:0000256" key="1">
    <source>
        <dbReference type="SAM" id="Coils"/>
    </source>
</evidence>
<evidence type="ECO:0000256" key="3">
    <source>
        <dbReference type="SAM" id="Phobius"/>
    </source>
</evidence>